<organism evidence="2 3">
    <name type="scientific">Streptomyces paromomycinus</name>
    <name type="common">Streptomyces rimosus subsp. paromomycinus</name>
    <dbReference type="NCBI Taxonomy" id="92743"/>
    <lineage>
        <taxon>Bacteria</taxon>
        <taxon>Bacillati</taxon>
        <taxon>Actinomycetota</taxon>
        <taxon>Actinomycetes</taxon>
        <taxon>Kitasatosporales</taxon>
        <taxon>Streptomycetaceae</taxon>
        <taxon>Streptomyces</taxon>
    </lineage>
</organism>
<protein>
    <recommendedName>
        <fullName evidence="4">HAD family hydrolase</fullName>
    </recommendedName>
</protein>
<evidence type="ECO:0000313" key="2">
    <source>
        <dbReference type="EMBL" id="GCD41948.1"/>
    </source>
</evidence>
<dbReference type="InterPro" id="IPR023214">
    <property type="entry name" value="HAD_sf"/>
</dbReference>
<dbReference type="InterPro" id="IPR036412">
    <property type="entry name" value="HAD-like_sf"/>
</dbReference>
<reference evidence="2 3" key="1">
    <citation type="submission" date="2018-11" db="EMBL/GenBank/DDBJ databases">
        <title>Whole genome sequence of Streptomyces paromomycinus NBRC 15454(T).</title>
        <authorList>
            <person name="Komaki H."/>
            <person name="Tamura T."/>
        </authorList>
    </citation>
    <scope>NUCLEOTIDE SEQUENCE [LARGE SCALE GENOMIC DNA]</scope>
    <source>
        <strain evidence="2 3">NBRC 15454</strain>
    </source>
</reference>
<dbReference type="AlphaFoldDB" id="A0A401VXY8"/>
<feature type="chain" id="PRO_5019250275" description="HAD family hydrolase" evidence="1">
    <location>
        <begin position="45"/>
        <end position="226"/>
    </location>
</feature>
<gene>
    <name evidence="2" type="ORF">GKJPGBOP_01606</name>
</gene>
<dbReference type="Gene3D" id="3.40.50.1000">
    <property type="entry name" value="HAD superfamily/HAD-like"/>
    <property type="match status" value="1"/>
</dbReference>
<dbReference type="EMBL" id="BHZD01000001">
    <property type="protein sequence ID" value="GCD41948.1"/>
    <property type="molecule type" value="Genomic_DNA"/>
</dbReference>
<keyword evidence="3" id="KW-1185">Reference proteome</keyword>
<dbReference type="SUPFAM" id="SSF56784">
    <property type="entry name" value="HAD-like"/>
    <property type="match status" value="1"/>
</dbReference>
<sequence>MQRVLFRGFFRTRTCIRTRIPFRVGLALPAAAVASVMLGTAASAAVPADVSHGVPAGARTPSARGCAVVYFDLGETLVHTAADSGISYLPGAAAYLRTLRERHIKVGLITNVPSSWGKTDAERAAALKKEVDGAWKGPVPFAWEDFGDRILTPRTEAERKPAPVLWKRAKTAAHGCRLVYEGETAEETYVAASLGYVPYQVGRPFRPAYLPARVVEWLAYGSRGRA</sequence>
<feature type="signal peptide" evidence="1">
    <location>
        <begin position="1"/>
        <end position="44"/>
    </location>
</feature>
<comment type="caution">
    <text evidence="2">The sequence shown here is derived from an EMBL/GenBank/DDBJ whole genome shotgun (WGS) entry which is preliminary data.</text>
</comment>
<evidence type="ECO:0000313" key="3">
    <source>
        <dbReference type="Proteomes" id="UP000286746"/>
    </source>
</evidence>
<name>A0A401VXY8_STREY</name>
<dbReference type="Proteomes" id="UP000286746">
    <property type="component" value="Unassembled WGS sequence"/>
</dbReference>
<evidence type="ECO:0008006" key="4">
    <source>
        <dbReference type="Google" id="ProtNLM"/>
    </source>
</evidence>
<keyword evidence="1" id="KW-0732">Signal</keyword>
<proteinExistence type="predicted"/>
<accession>A0A401VXY8</accession>
<dbReference type="RefSeq" id="WP_246177262.1">
    <property type="nucleotide sequence ID" value="NZ_BHZD01000001.1"/>
</dbReference>
<evidence type="ECO:0000256" key="1">
    <source>
        <dbReference type="SAM" id="SignalP"/>
    </source>
</evidence>